<keyword evidence="2" id="KW-1185">Reference proteome</keyword>
<reference evidence="3" key="1">
    <citation type="submission" date="2016-06" db="UniProtKB">
        <authorList>
            <consortium name="WormBaseParasite"/>
        </authorList>
    </citation>
    <scope>IDENTIFICATION</scope>
</reference>
<reference evidence="1 2" key="2">
    <citation type="submission" date="2018-11" db="EMBL/GenBank/DDBJ databases">
        <authorList>
            <consortium name="Pathogen Informatics"/>
        </authorList>
    </citation>
    <scope>NUCLEOTIDE SEQUENCE [LARGE SCALE GENOMIC DNA]</scope>
</reference>
<dbReference type="WBParaSite" id="GPUH_0002565701-mRNA-1">
    <property type="protein sequence ID" value="GPUH_0002565701-mRNA-1"/>
    <property type="gene ID" value="GPUH_0002565701"/>
</dbReference>
<evidence type="ECO:0000313" key="2">
    <source>
        <dbReference type="Proteomes" id="UP000271098"/>
    </source>
</evidence>
<gene>
    <name evidence="1" type="ORF">GPUH_LOCUS25628</name>
</gene>
<dbReference type="Proteomes" id="UP000271098">
    <property type="component" value="Unassembled WGS sequence"/>
</dbReference>
<organism evidence="3">
    <name type="scientific">Gongylonema pulchrum</name>
    <dbReference type="NCBI Taxonomy" id="637853"/>
    <lineage>
        <taxon>Eukaryota</taxon>
        <taxon>Metazoa</taxon>
        <taxon>Ecdysozoa</taxon>
        <taxon>Nematoda</taxon>
        <taxon>Chromadorea</taxon>
        <taxon>Rhabditida</taxon>
        <taxon>Spirurina</taxon>
        <taxon>Spiruromorpha</taxon>
        <taxon>Spiruroidea</taxon>
        <taxon>Gongylonematidae</taxon>
        <taxon>Gongylonema</taxon>
    </lineage>
</organism>
<proteinExistence type="predicted"/>
<protein>
    <submittedName>
        <fullName evidence="3">Radical SAM protein</fullName>
    </submittedName>
</protein>
<accession>A0A183EXD6</accession>
<sequence>MKRFLVAAIPFRAMDPDNKNPSEMLYVRFSRPIPGRNTSWALRTDFIHQLTESIPSEVRLAEMFDTKWRKRIIGRTSVEAQAVKITEEGLNFSGYRLVVMN</sequence>
<evidence type="ECO:0000313" key="1">
    <source>
        <dbReference type="EMBL" id="VDN44442.1"/>
    </source>
</evidence>
<evidence type="ECO:0000313" key="3">
    <source>
        <dbReference type="WBParaSite" id="GPUH_0002565701-mRNA-1"/>
    </source>
</evidence>
<name>A0A183EXD6_9BILA</name>
<dbReference type="AlphaFoldDB" id="A0A183EXD6"/>
<dbReference type="EMBL" id="UYRT01106024">
    <property type="protein sequence ID" value="VDN44442.1"/>
    <property type="molecule type" value="Genomic_DNA"/>
</dbReference>